<sequence>MHTATEAASVLEPVVQKTAPKKVINAWAMYDWANSAYNLVITSTIFPAYYEAITSRRDDAGNVIRDQVTFLGRTFVNTSLYTYALAIAFLIVALISPLLSSIADTRGNKKTFMAFFLTMGSLACAGLFFFTPNYPHFLFLGIVCMVIACIGYWASLVFYNSYLPEIAAPEDRDRISARGFSYGYVGSVLLQIVCFIFVFFPGILGGGQKGNYIEFQASFLAVALWWFGFAQLPLRRLPRPVVSDRPRGALLSGYQELRKVFGQLTHIPVLKRFLTSFFFYNMGVQTVMLAATLYGKSELRIPTTNLIIAIVMIQLIAVPGALLISRLSGRIGNIRALMVCVVFWIGCCIAGWALPVGGIYEFYGLAAAVGFVMGGIQSLSRSTYSKLMPVTRDTTSFFSFYDVTEKIAIVIGMFSFGFIIELTGSQRASVLSLVGFFAAGLVGLFFTLKKQRAEVKIQN</sequence>
<evidence type="ECO:0000313" key="7">
    <source>
        <dbReference type="EMBL" id="GAA4318019.1"/>
    </source>
</evidence>
<protein>
    <submittedName>
        <fullName evidence="7">MFS transporter</fullName>
    </submittedName>
</protein>
<dbReference type="InterPro" id="IPR024671">
    <property type="entry name" value="Atg22-like"/>
</dbReference>
<comment type="caution">
    <text evidence="7">The sequence shown here is derived from an EMBL/GenBank/DDBJ whole genome shotgun (WGS) entry which is preliminary data.</text>
</comment>
<keyword evidence="3 6" id="KW-0812">Transmembrane</keyword>
<dbReference type="PANTHER" id="PTHR23519:SF1">
    <property type="entry name" value="AUTOPHAGY-RELATED PROTEIN 22"/>
    <property type="match status" value="1"/>
</dbReference>
<evidence type="ECO:0000256" key="6">
    <source>
        <dbReference type="SAM" id="Phobius"/>
    </source>
</evidence>
<dbReference type="InterPro" id="IPR050495">
    <property type="entry name" value="ATG22/LtaA_families"/>
</dbReference>
<feature type="transmembrane region" description="Helical" evidence="6">
    <location>
        <begin position="273"/>
        <end position="294"/>
    </location>
</feature>
<feature type="transmembrane region" description="Helical" evidence="6">
    <location>
        <begin position="80"/>
        <end position="99"/>
    </location>
</feature>
<evidence type="ECO:0000313" key="8">
    <source>
        <dbReference type="Proteomes" id="UP001501725"/>
    </source>
</evidence>
<dbReference type="InterPro" id="IPR036259">
    <property type="entry name" value="MFS_trans_sf"/>
</dbReference>
<evidence type="ECO:0000256" key="4">
    <source>
        <dbReference type="ARBA" id="ARBA00022989"/>
    </source>
</evidence>
<feature type="transmembrane region" description="Helical" evidence="6">
    <location>
        <begin position="360"/>
        <end position="379"/>
    </location>
</feature>
<name>A0ABP8G640_9BACT</name>
<comment type="subcellular location">
    <subcellularLocation>
        <location evidence="1">Endomembrane system</location>
        <topology evidence="1">Multi-pass membrane protein</topology>
    </subcellularLocation>
</comment>
<keyword evidence="4 6" id="KW-1133">Transmembrane helix</keyword>
<dbReference type="Pfam" id="PF11700">
    <property type="entry name" value="ATG22"/>
    <property type="match status" value="1"/>
</dbReference>
<keyword evidence="5 6" id="KW-0472">Membrane</keyword>
<organism evidence="7 8">
    <name type="scientific">Flaviaesturariibacter amylovorans</name>
    <dbReference type="NCBI Taxonomy" id="1084520"/>
    <lineage>
        <taxon>Bacteria</taxon>
        <taxon>Pseudomonadati</taxon>
        <taxon>Bacteroidota</taxon>
        <taxon>Chitinophagia</taxon>
        <taxon>Chitinophagales</taxon>
        <taxon>Chitinophagaceae</taxon>
        <taxon>Flaviaestuariibacter</taxon>
    </lineage>
</organism>
<accession>A0ABP8G640</accession>
<dbReference type="PANTHER" id="PTHR23519">
    <property type="entry name" value="AUTOPHAGY-RELATED PROTEIN 22"/>
    <property type="match status" value="1"/>
</dbReference>
<keyword evidence="8" id="KW-1185">Reference proteome</keyword>
<evidence type="ECO:0000256" key="5">
    <source>
        <dbReference type="ARBA" id="ARBA00023136"/>
    </source>
</evidence>
<feature type="transmembrane region" description="Helical" evidence="6">
    <location>
        <begin position="137"/>
        <end position="159"/>
    </location>
</feature>
<dbReference type="SUPFAM" id="SSF103473">
    <property type="entry name" value="MFS general substrate transporter"/>
    <property type="match status" value="1"/>
</dbReference>
<feature type="transmembrane region" description="Helical" evidence="6">
    <location>
        <begin position="428"/>
        <end position="448"/>
    </location>
</feature>
<reference evidence="8" key="1">
    <citation type="journal article" date="2019" name="Int. J. Syst. Evol. Microbiol.">
        <title>The Global Catalogue of Microorganisms (GCM) 10K type strain sequencing project: providing services to taxonomists for standard genome sequencing and annotation.</title>
        <authorList>
            <consortium name="The Broad Institute Genomics Platform"/>
            <consortium name="The Broad Institute Genome Sequencing Center for Infectious Disease"/>
            <person name="Wu L."/>
            <person name="Ma J."/>
        </authorList>
    </citation>
    <scope>NUCLEOTIDE SEQUENCE [LARGE SCALE GENOMIC DNA]</scope>
    <source>
        <strain evidence="8">JCM 17919</strain>
    </source>
</reference>
<evidence type="ECO:0000256" key="2">
    <source>
        <dbReference type="ARBA" id="ARBA00022448"/>
    </source>
</evidence>
<dbReference type="Gene3D" id="1.20.1250.20">
    <property type="entry name" value="MFS general substrate transporter like domains"/>
    <property type="match status" value="1"/>
</dbReference>
<evidence type="ECO:0000256" key="3">
    <source>
        <dbReference type="ARBA" id="ARBA00022692"/>
    </source>
</evidence>
<feature type="transmembrane region" description="Helical" evidence="6">
    <location>
        <begin position="306"/>
        <end position="324"/>
    </location>
</feature>
<dbReference type="EMBL" id="BAABGY010000001">
    <property type="protein sequence ID" value="GAA4318019.1"/>
    <property type="molecule type" value="Genomic_DNA"/>
</dbReference>
<gene>
    <name evidence="7" type="ORF">GCM10023184_01970</name>
</gene>
<proteinExistence type="predicted"/>
<feature type="transmembrane region" description="Helical" evidence="6">
    <location>
        <begin position="111"/>
        <end position="131"/>
    </location>
</feature>
<dbReference type="Proteomes" id="UP001501725">
    <property type="component" value="Unassembled WGS sequence"/>
</dbReference>
<feature type="transmembrane region" description="Helical" evidence="6">
    <location>
        <begin position="336"/>
        <end position="354"/>
    </location>
</feature>
<feature type="transmembrane region" description="Helical" evidence="6">
    <location>
        <begin position="400"/>
        <end position="422"/>
    </location>
</feature>
<keyword evidence="2" id="KW-0813">Transport</keyword>
<evidence type="ECO:0000256" key="1">
    <source>
        <dbReference type="ARBA" id="ARBA00004127"/>
    </source>
</evidence>
<dbReference type="RefSeq" id="WP_345252712.1">
    <property type="nucleotide sequence ID" value="NZ_BAABGY010000001.1"/>
</dbReference>
<feature type="transmembrane region" description="Helical" evidence="6">
    <location>
        <begin position="180"/>
        <end position="203"/>
    </location>
</feature>
<feature type="transmembrane region" description="Helical" evidence="6">
    <location>
        <begin position="215"/>
        <end position="234"/>
    </location>
</feature>